<proteinExistence type="inferred from homology"/>
<dbReference type="Pfam" id="PF02113">
    <property type="entry name" value="Peptidase_S13"/>
    <property type="match status" value="1"/>
</dbReference>
<dbReference type="PANTHER" id="PTHR30023:SF0">
    <property type="entry name" value="PENICILLIN-SENSITIVE CARBOXYPEPTIDASE A"/>
    <property type="match status" value="1"/>
</dbReference>
<dbReference type="AlphaFoldDB" id="A0A240DXL0"/>
<dbReference type="Gene3D" id="3.40.710.10">
    <property type="entry name" value="DD-peptidase/beta-lactamase superfamily"/>
    <property type="match status" value="1"/>
</dbReference>
<dbReference type="EMBL" id="OANS01000001">
    <property type="protein sequence ID" value="SNX27935.1"/>
    <property type="molecule type" value="Genomic_DNA"/>
</dbReference>
<dbReference type="InterPro" id="IPR000667">
    <property type="entry name" value="Peptidase_S13"/>
</dbReference>
<evidence type="ECO:0000313" key="5">
    <source>
        <dbReference type="Proteomes" id="UP000218069"/>
    </source>
</evidence>
<keyword evidence="3" id="KW-0732">Signal</keyword>
<dbReference type="OrthoDB" id="9802627at2"/>
<keyword evidence="4" id="KW-0121">Carboxypeptidase</keyword>
<evidence type="ECO:0000313" key="4">
    <source>
        <dbReference type="EMBL" id="SNX27935.1"/>
    </source>
</evidence>
<dbReference type="GO" id="GO:0000270">
    <property type="term" value="P:peptidoglycan metabolic process"/>
    <property type="evidence" value="ECO:0007669"/>
    <property type="project" value="TreeGrafter"/>
</dbReference>
<dbReference type="GO" id="GO:0006508">
    <property type="term" value="P:proteolysis"/>
    <property type="evidence" value="ECO:0007669"/>
    <property type="project" value="InterPro"/>
</dbReference>
<dbReference type="PRINTS" id="PR00922">
    <property type="entry name" value="DADACBPTASE3"/>
</dbReference>
<keyword evidence="5" id="KW-1185">Reference proteome</keyword>
<dbReference type="Gene3D" id="3.50.80.20">
    <property type="entry name" value="D-Ala-D-Ala carboxypeptidase C, peptidase S13"/>
    <property type="match status" value="1"/>
</dbReference>
<evidence type="ECO:0000256" key="3">
    <source>
        <dbReference type="SAM" id="SignalP"/>
    </source>
</evidence>
<evidence type="ECO:0000256" key="1">
    <source>
        <dbReference type="ARBA" id="ARBA00006096"/>
    </source>
</evidence>
<protein>
    <submittedName>
        <fullName evidence="4">D-alanyl-D-alanine carboxypeptidase / D-alanyl-D-alanine-endopeptidase (Penicillin-binding protein 4)</fullName>
    </submittedName>
</protein>
<reference evidence="5" key="1">
    <citation type="submission" date="2017-08" db="EMBL/GenBank/DDBJ databases">
        <authorList>
            <person name="Varghese N."/>
            <person name="Submissions S."/>
        </authorList>
    </citation>
    <scope>NUCLEOTIDE SEQUENCE [LARGE SCALE GENOMIC DNA]</scope>
    <source>
        <strain evidence="5">AP-Melu-1000-B4</strain>
    </source>
</reference>
<comment type="similarity">
    <text evidence="1">Belongs to the peptidase S13 family.</text>
</comment>
<dbReference type="InterPro" id="IPR012338">
    <property type="entry name" value="Beta-lactam/transpept-like"/>
</dbReference>
<dbReference type="PANTHER" id="PTHR30023">
    <property type="entry name" value="D-ALANYL-D-ALANINE CARBOXYPEPTIDASE"/>
    <property type="match status" value="1"/>
</dbReference>
<dbReference type="Proteomes" id="UP000218069">
    <property type="component" value="Unassembled WGS sequence"/>
</dbReference>
<feature type="signal peptide" evidence="3">
    <location>
        <begin position="1"/>
        <end position="22"/>
    </location>
</feature>
<keyword evidence="2" id="KW-0378">Hydrolase</keyword>
<dbReference type="GO" id="GO:0004185">
    <property type="term" value="F:serine-type carboxypeptidase activity"/>
    <property type="evidence" value="ECO:0007669"/>
    <property type="project" value="InterPro"/>
</dbReference>
<evidence type="ECO:0000256" key="2">
    <source>
        <dbReference type="ARBA" id="ARBA00022801"/>
    </source>
</evidence>
<dbReference type="SUPFAM" id="SSF56601">
    <property type="entry name" value="beta-lactamase/transpeptidase-like"/>
    <property type="match status" value="1"/>
</dbReference>
<keyword evidence="4" id="KW-0645">Protease</keyword>
<sequence length="512" mass="56218">MLSKICQLLLLLSLTIVSAAQAANLGAQESPIQKIPTAIAISLDKNQIPQDSVSISVVEIKSEAKDKSSGKSLVNWRANAPMNPASTMKILTTLTSLDVLGPQYRWRTNLFTDGTIRQGILKGNIYLQGTGDPKLVPEELAKMMNALQNLGIQKIDGDLFFDRSAYSPEVMLQTTIDGESTRSYNVSPDPLLYAFRTLSFHIEKSRTADFIDLSYTPALSQLKVTNQLRLVNKTCDNWKSGIGFALDPEDLNIASTQQLNASFSGVFPSGCKDAYFNVVALNANTFLTQGFAAAWELAGGVWVHPPAGKDEIVPISARPLLQFEGSRLADDVVDINKYSNNVMARQLFLTLALEKMGKPASIEKSGLVIQDWLKKMGLDFPGLVIENGSGLSRNETITAQQMNALLLTARNLPIGDTFYNSLPIAGTDGTMKNRLLTQLRKFFHLKKKPEVRIKTGSLADVRAISGYVISKSGRMYAVTSFINHPNAWRGLEAHDQLLAWLLEDGPEPKQAR</sequence>
<gene>
    <name evidence="4" type="ORF">SAMN06295945_0254</name>
</gene>
<accession>A0A240DXL0</accession>
<feature type="chain" id="PRO_5012669994" evidence="3">
    <location>
        <begin position="23"/>
        <end position="512"/>
    </location>
</feature>
<name>A0A240DXL0_9BURK</name>
<organism evidence="4 5">
    <name type="scientific">Polynucleobacter meluiroseus</name>
    <dbReference type="NCBI Taxonomy" id="1938814"/>
    <lineage>
        <taxon>Bacteria</taxon>
        <taxon>Pseudomonadati</taxon>
        <taxon>Pseudomonadota</taxon>
        <taxon>Betaproteobacteria</taxon>
        <taxon>Burkholderiales</taxon>
        <taxon>Burkholderiaceae</taxon>
        <taxon>Polynucleobacter</taxon>
    </lineage>
</organism>